<dbReference type="EMBL" id="JBHLSV010000009">
    <property type="protein sequence ID" value="MFC0674063.1"/>
    <property type="molecule type" value="Genomic_DNA"/>
</dbReference>
<dbReference type="Gene3D" id="3.40.190.10">
    <property type="entry name" value="Periplasmic binding protein-like II"/>
    <property type="match status" value="1"/>
</dbReference>
<gene>
    <name evidence="1" type="ORF">ACFFF6_08865</name>
</gene>
<accession>A0ABV6RDN1</accession>
<comment type="caution">
    <text evidence="1">The sequence shown here is derived from an EMBL/GenBank/DDBJ whole genome shotgun (WGS) entry which is preliminary data.</text>
</comment>
<evidence type="ECO:0000313" key="2">
    <source>
        <dbReference type="Proteomes" id="UP001589793"/>
    </source>
</evidence>
<proteinExistence type="predicted"/>
<organism evidence="1 2">
    <name type="scientific">Brachybacterium hainanense</name>
    <dbReference type="NCBI Taxonomy" id="1541174"/>
    <lineage>
        <taxon>Bacteria</taxon>
        <taxon>Bacillati</taxon>
        <taxon>Actinomycetota</taxon>
        <taxon>Actinomycetes</taxon>
        <taxon>Micrococcales</taxon>
        <taxon>Dermabacteraceae</taxon>
        <taxon>Brachybacterium</taxon>
    </lineage>
</organism>
<dbReference type="Proteomes" id="UP001589793">
    <property type="component" value="Unassembled WGS sequence"/>
</dbReference>
<dbReference type="RefSeq" id="WP_376980000.1">
    <property type="nucleotide sequence ID" value="NZ_JBHLSV010000009.1"/>
</dbReference>
<reference evidence="1 2" key="1">
    <citation type="submission" date="2024-09" db="EMBL/GenBank/DDBJ databases">
        <authorList>
            <person name="Sun Q."/>
            <person name="Mori K."/>
        </authorList>
    </citation>
    <scope>NUCLEOTIDE SEQUENCE [LARGE SCALE GENOMIC DNA]</scope>
    <source>
        <strain evidence="1 2">CICC 10874</strain>
    </source>
</reference>
<sequence>MTNSLRGEKGVAWDWATADQKGIDGRQAVYQMLPTTEELKNQVWREWGPLYKSVDQRHGEAILDSTPSGEPILYAGTKLVEPFATKEESGVPPLVYDMDQSAQIGEIETNLENHIKQSLANFGTGKKDASKDADWEEYISTAKAIGVETYVQIKQTAYDAQNK</sequence>
<protein>
    <submittedName>
        <fullName evidence="1">Uncharacterized protein</fullName>
    </submittedName>
</protein>
<keyword evidence="2" id="KW-1185">Reference proteome</keyword>
<evidence type="ECO:0000313" key="1">
    <source>
        <dbReference type="EMBL" id="MFC0674063.1"/>
    </source>
</evidence>
<dbReference type="SUPFAM" id="SSF53850">
    <property type="entry name" value="Periplasmic binding protein-like II"/>
    <property type="match status" value="1"/>
</dbReference>
<name>A0ABV6RDN1_9MICO</name>